<dbReference type="Proteomes" id="UP000440096">
    <property type="component" value="Unassembled WGS sequence"/>
</dbReference>
<dbReference type="Gene3D" id="1.10.10.10">
    <property type="entry name" value="Winged helix-like DNA-binding domain superfamily/Winged helix DNA-binding domain"/>
    <property type="match status" value="1"/>
</dbReference>
<keyword evidence="7" id="KW-1185">Reference proteome</keyword>
<accession>A0A6N7YN07</accession>
<dbReference type="GO" id="GO:0043565">
    <property type="term" value="F:sequence-specific DNA binding"/>
    <property type="evidence" value="ECO:0007669"/>
    <property type="project" value="TreeGrafter"/>
</dbReference>
<dbReference type="InterPro" id="IPR005119">
    <property type="entry name" value="LysR_subst-bd"/>
</dbReference>
<dbReference type="SUPFAM" id="SSF53850">
    <property type="entry name" value="Periplasmic binding protein-like II"/>
    <property type="match status" value="1"/>
</dbReference>
<dbReference type="Gene3D" id="3.40.190.290">
    <property type="match status" value="1"/>
</dbReference>
<evidence type="ECO:0000256" key="2">
    <source>
        <dbReference type="ARBA" id="ARBA00023015"/>
    </source>
</evidence>
<dbReference type="OrthoDB" id="570111at2"/>
<dbReference type="GO" id="GO:0006351">
    <property type="term" value="P:DNA-templated transcription"/>
    <property type="evidence" value="ECO:0007669"/>
    <property type="project" value="TreeGrafter"/>
</dbReference>
<dbReference type="InterPro" id="IPR036388">
    <property type="entry name" value="WH-like_DNA-bd_sf"/>
</dbReference>
<dbReference type="PROSITE" id="PS50931">
    <property type="entry name" value="HTH_LYSR"/>
    <property type="match status" value="1"/>
</dbReference>
<gene>
    <name evidence="6" type="ORF">GKO32_10260</name>
</gene>
<dbReference type="PANTHER" id="PTHR30537">
    <property type="entry name" value="HTH-TYPE TRANSCRIPTIONAL REGULATOR"/>
    <property type="match status" value="1"/>
</dbReference>
<comment type="similarity">
    <text evidence="1">Belongs to the LysR transcriptional regulatory family.</text>
</comment>
<dbReference type="InterPro" id="IPR036390">
    <property type="entry name" value="WH_DNA-bd_sf"/>
</dbReference>
<dbReference type="Pfam" id="PF03466">
    <property type="entry name" value="LysR_substrate"/>
    <property type="match status" value="1"/>
</dbReference>
<evidence type="ECO:0000256" key="1">
    <source>
        <dbReference type="ARBA" id="ARBA00009437"/>
    </source>
</evidence>
<reference evidence="6 7" key="1">
    <citation type="submission" date="2019-11" db="EMBL/GenBank/DDBJ databases">
        <title>Draft genome of Amycolatopsis RM579.</title>
        <authorList>
            <person name="Duangmal K."/>
            <person name="Mingma R."/>
        </authorList>
    </citation>
    <scope>NUCLEOTIDE SEQUENCE [LARGE SCALE GENOMIC DNA]</scope>
    <source>
        <strain evidence="6 7">RM579</strain>
    </source>
</reference>
<proteinExistence type="inferred from homology"/>
<evidence type="ECO:0000256" key="4">
    <source>
        <dbReference type="ARBA" id="ARBA00023163"/>
    </source>
</evidence>
<dbReference type="Pfam" id="PF00126">
    <property type="entry name" value="HTH_1"/>
    <property type="match status" value="1"/>
</dbReference>
<dbReference type="RefSeq" id="WP_154756576.1">
    <property type="nucleotide sequence ID" value="NZ_WMBA01000011.1"/>
</dbReference>
<keyword evidence="3" id="KW-0238">DNA-binding</keyword>
<dbReference type="InterPro" id="IPR000847">
    <property type="entry name" value="LysR_HTH_N"/>
</dbReference>
<dbReference type="PANTHER" id="PTHR30537:SF3">
    <property type="entry name" value="TRANSCRIPTIONAL REGULATORY PROTEIN"/>
    <property type="match status" value="1"/>
</dbReference>
<dbReference type="GO" id="GO:0003700">
    <property type="term" value="F:DNA-binding transcription factor activity"/>
    <property type="evidence" value="ECO:0007669"/>
    <property type="project" value="InterPro"/>
</dbReference>
<organism evidence="6 7">
    <name type="scientific">Amycolatopsis pithecellobii</name>
    <dbReference type="NCBI Taxonomy" id="664692"/>
    <lineage>
        <taxon>Bacteria</taxon>
        <taxon>Bacillati</taxon>
        <taxon>Actinomycetota</taxon>
        <taxon>Actinomycetes</taxon>
        <taxon>Pseudonocardiales</taxon>
        <taxon>Pseudonocardiaceae</taxon>
        <taxon>Amycolatopsis</taxon>
    </lineage>
</organism>
<dbReference type="SUPFAM" id="SSF46785">
    <property type="entry name" value="Winged helix' DNA-binding domain"/>
    <property type="match status" value="1"/>
</dbReference>
<protein>
    <submittedName>
        <fullName evidence="6">LysR family transcriptional regulator</fullName>
    </submittedName>
</protein>
<feature type="domain" description="HTH lysR-type" evidence="5">
    <location>
        <begin position="1"/>
        <end position="63"/>
    </location>
</feature>
<comment type="caution">
    <text evidence="6">The sequence shown here is derived from an EMBL/GenBank/DDBJ whole genome shotgun (WGS) entry which is preliminary data.</text>
</comment>
<dbReference type="InterPro" id="IPR058163">
    <property type="entry name" value="LysR-type_TF_proteobact-type"/>
</dbReference>
<evidence type="ECO:0000259" key="5">
    <source>
        <dbReference type="PROSITE" id="PS50931"/>
    </source>
</evidence>
<evidence type="ECO:0000313" key="7">
    <source>
        <dbReference type="Proteomes" id="UP000440096"/>
    </source>
</evidence>
<keyword evidence="2" id="KW-0805">Transcription regulation</keyword>
<dbReference type="AlphaFoldDB" id="A0A6N7YN07"/>
<dbReference type="EMBL" id="WMBA01000011">
    <property type="protein sequence ID" value="MTD54355.1"/>
    <property type="molecule type" value="Genomic_DNA"/>
</dbReference>
<evidence type="ECO:0000313" key="6">
    <source>
        <dbReference type="EMBL" id="MTD54355.1"/>
    </source>
</evidence>
<sequence length="302" mass="32649">MDTRRVSADDLLILLEVARSGRLTRAAEVLGLSHTTVARRIESLERVLGSKVLVRTTTGWDLTPLGRRALRTAEQLDQALHELRTGDDDALLDDVVRLSTPDAFSVLVAAPAAARLRTRHPRLQIEIVSATRPAGTHRSGLDIEVVVGEPRVLRADAFKLASYTLGLFGSRDYLATHGAPESVRELTAHGLVYFIPSMLQIDDLDVGRRVVPEMRDAVTSTHVFAHVAATRAGAGLGLLPTFLAERHDDLVRVLPEEITGTVDYWLVTRTEALRRPAVAATVAQLKDSAAALSSGTAGNPVS</sequence>
<keyword evidence="4" id="KW-0804">Transcription</keyword>
<evidence type="ECO:0000256" key="3">
    <source>
        <dbReference type="ARBA" id="ARBA00023125"/>
    </source>
</evidence>
<name>A0A6N7YN07_9PSEU</name>